<dbReference type="EMBL" id="PCVL01000021">
    <property type="protein sequence ID" value="PIQ72674.1"/>
    <property type="molecule type" value="Genomic_DNA"/>
</dbReference>
<dbReference type="InterPro" id="IPR001796">
    <property type="entry name" value="DHFR_dom"/>
</dbReference>
<evidence type="ECO:0000256" key="6">
    <source>
        <dbReference type="ARBA" id="ARBA00023002"/>
    </source>
</evidence>
<evidence type="ECO:0000256" key="4">
    <source>
        <dbReference type="ARBA" id="ARBA00022563"/>
    </source>
</evidence>
<dbReference type="EC" id="1.5.1.3" evidence="3 7"/>
<comment type="pathway">
    <text evidence="1 7">Cofactor biosynthesis; tetrahydrofolate biosynthesis; 5,6,7,8-tetrahydrofolate from 7,8-dihydrofolate: step 1/1.</text>
</comment>
<dbReference type="GO" id="GO:0004146">
    <property type="term" value="F:dihydrofolate reductase activity"/>
    <property type="evidence" value="ECO:0007669"/>
    <property type="project" value="UniProtKB-EC"/>
</dbReference>
<evidence type="ECO:0000256" key="2">
    <source>
        <dbReference type="ARBA" id="ARBA00009539"/>
    </source>
</evidence>
<dbReference type="SUPFAM" id="SSF53597">
    <property type="entry name" value="Dihydrofolate reductase-like"/>
    <property type="match status" value="1"/>
</dbReference>
<feature type="domain" description="DHFR" evidence="8">
    <location>
        <begin position="1"/>
        <end position="169"/>
    </location>
</feature>
<gene>
    <name evidence="9" type="ORF">COV86_01780</name>
</gene>
<dbReference type="CDD" id="cd00209">
    <property type="entry name" value="DHFR"/>
    <property type="match status" value="1"/>
</dbReference>
<reference evidence="9 10" key="1">
    <citation type="submission" date="2017-09" db="EMBL/GenBank/DDBJ databases">
        <title>Depth-based differentiation of microbial function through sediment-hosted aquifers and enrichment of novel symbionts in the deep terrestrial subsurface.</title>
        <authorList>
            <person name="Probst A.J."/>
            <person name="Ladd B."/>
            <person name="Jarett J.K."/>
            <person name="Geller-Mcgrath D.E."/>
            <person name="Sieber C.M."/>
            <person name="Emerson J.B."/>
            <person name="Anantharaman K."/>
            <person name="Thomas B.C."/>
            <person name="Malmstrom R."/>
            <person name="Stieglmeier M."/>
            <person name="Klingl A."/>
            <person name="Woyke T."/>
            <person name="Ryan C.M."/>
            <person name="Banfield J.F."/>
        </authorList>
    </citation>
    <scope>NUCLEOTIDE SEQUENCE [LARGE SCALE GENOMIC DNA]</scope>
    <source>
        <strain evidence="9">CG11_big_fil_rev_8_21_14_0_20_35_14</strain>
    </source>
</reference>
<dbReference type="UniPathway" id="UPA00077">
    <property type="reaction ID" value="UER00158"/>
</dbReference>
<dbReference type="GO" id="GO:0046655">
    <property type="term" value="P:folic acid metabolic process"/>
    <property type="evidence" value="ECO:0007669"/>
    <property type="project" value="TreeGrafter"/>
</dbReference>
<dbReference type="Pfam" id="PF00186">
    <property type="entry name" value="DHFR_1"/>
    <property type="match status" value="1"/>
</dbReference>
<evidence type="ECO:0000313" key="10">
    <source>
        <dbReference type="Proteomes" id="UP000229570"/>
    </source>
</evidence>
<accession>A0A2H0KQL3</accession>
<evidence type="ECO:0000259" key="8">
    <source>
        <dbReference type="PROSITE" id="PS51330"/>
    </source>
</evidence>
<evidence type="ECO:0000256" key="3">
    <source>
        <dbReference type="ARBA" id="ARBA00012856"/>
    </source>
</evidence>
<dbReference type="InterPro" id="IPR012259">
    <property type="entry name" value="DHFR"/>
</dbReference>
<organism evidence="9 10">
    <name type="scientific">Candidatus Roizmanbacteria bacterium CG11_big_fil_rev_8_21_14_0_20_35_14</name>
    <dbReference type="NCBI Taxonomy" id="1974855"/>
    <lineage>
        <taxon>Bacteria</taxon>
        <taxon>Candidatus Roizmaniibacteriota</taxon>
    </lineage>
</organism>
<proteinExistence type="inferred from homology"/>
<keyword evidence="5 7" id="KW-0521">NADP</keyword>
<comment type="catalytic activity">
    <reaction evidence="7">
        <text>(6S)-5,6,7,8-tetrahydrofolate + NADP(+) = 7,8-dihydrofolate + NADPH + H(+)</text>
        <dbReference type="Rhea" id="RHEA:15009"/>
        <dbReference type="ChEBI" id="CHEBI:15378"/>
        <dbReference type="ChEBI" id="CHEBI:57451"/>
        <dbReference type="ChEBI" id="CHEBI:57453"/>
        <dbReference type="ChEBI" id="CHEBI:57783"/>
        <dbReference type="ChEBI" id="CHEBI:58349"/>
        <dbReference type="EC" id="1.5.1.3"/>
    </reaction>
</comment>
<evidence type="ECO:0000256" key="7">
    <source>
        <dbReference type="PIRNR" id="PIRNR000194"/>
    </source>
</evidence>
<dbReference type="PRINTS" id="PR00070">
    <property type="entry name" value="DHFR"/>
</dbReference>
<dbReference type="GO" id="GO:0046452">
    <property type="term" value="P:dihydrofolate metabolic process"/>
    <property type="evidence" value="ECO:0007669"/>
    <property type="project" value="TreeGrafter"/>
</dbReference>
<dbReference type="PIRSF" id="PIRSF000194">
    <property type="entry name" value="DHFR"/>
    <property type="match status" value="1"/>
</dbReference>
<dbReference type="PANTHER" id="PTHR48069:SF3">
    <property type="entry name" value="DIHYDROFOLATE REDUCTASE"/>
    <property type="match status" value="1"/>
</dbReference>
<keyword evidence="6 7" id="KW-0560">Oxidoreductase</keyword>
<comment type="function">
    <text evidence="7">Key enzyme in folate metabolism. Catalyzes an essential reaction for de novo glycine and purine synthesis, and for DNA precursor synthesis.</text>
</comment>
<dbReference type="GO" id="GO:0046654">
    <property type="term" value="P:tetrahydrofolate biosynthetic process"/>
    <property type="evidence" value="ECO:0007669"/>
    <property type="project" value="UniProtKB-UniPathway"/>
</dbReference>
<comment type="caution">
    <text evidence="9">The sequence shown here is derived from an EMBL/GenBank/DDBJ whole genome shotgun (WGS) entry which is preliminary data.</text>
</comment>
<evidence type="ECO:0000313" key="9">
    <source>
        <dbReference type="EMBL" id="PIQ72674.1"/>
    </source>
</evidence>
<protein>
    <recommendedName>
        <fullName evidence="3 7">Dihydrofolate reductase</fullName>
        <ecNumber evidence="3 7">1.5.1.3</ecNumber>
    </recommendedName>
</protein>
<comment type="similarity">
    <text evidence="2 7">Belongs to the dihydrofolate reductase family.</text>
</comment>
<dbReference type="PROSITE" id="PS51330">
    <property type="entry name" value="DHFR_2"/>
    <property type="match status" value="1"/>
</dbReference>
<dbReference type="Gene3D" id="3.40.430.10">
    <property type="entry name" value="Dihydrofolate Reductase, subunit A"/>
    <property type="match status" value="1"/>
</dbReference>
<sequence>MINIIAAIGKNRELGKDNKLLWHIPEDFKRFKKITEGQVVIMGRKTYESLDKKYRPLPNRINIVITRDVNYSSSEVEKNGSRQARTIICSSIEEAINKAKEFHKEIFIIGGAQIYSLAIKYTDKLYLTLVDKDYPEADVFFPDYSEFKMVKEEKHQDKKYSYKFVEFIK</sequence>
<evidence type="ECO:0000256" key="1">
    <source>
        <dbReference type="ARBA" id="ARBA00004903"/>
    </source>
</evidence>
<dbReference type="GO" id="GO:0006730">
    <property type="term" value="P:one-carbon metabolic process"/>
    <property type="evidence" value="ECO:0007669"/>
    <property type="project" value="UniProtKB-KW"/>
</dbReference>
<evidence type="ECO:0000256" key="5">
    <source>
        <dbReference type="ARBA" id="ARBA00022857"/>
    </source>
</evidence>
<name>A0A2H0KQL3_9BACT</name>
<dbReference type="Proteomes" id="UP000229570">
    <property type="component" value="Unassembled WGS sequence"/>
</dbReference>
<keyword evidence="4 7" id="KW-0554">One-carbon metabolism</keyword>
<dbReference type="GO" id="GO:0050661">
    <property type="term" value="F:NADP binding"/>
    <property type="evidence" value="ECO:0007669"/>
    <property type="project" value="InterPro"/>
</dbReference>
<dbReference type="PANTHER" id="PTHR48069">
    <property type="entry name" value="DIHYDROFOLATE REDUCTASE"/>
    <property type="match status" value="1"/>
</dbReference>
<dbReference type="InterPro" id="IPR024072">
    <property type="entry name" value="DHFR-like_dom_sf"/>
</dbReference>
<dbReference type="AlphaFoldDB" id="A0A2H0KQL3"/>